<dbReference type="EMBL" id="AP023368">
    <property type="protein sequence ID" value="BCJ98034.1"/>
    <property type="molecule type" value="Genomic_DNA"/>
</dbReference>
<feature type="transmembrane region" description="Helical" evidence="1">
    <location>
        <begin position="51"/>
        <end position="68"/>
    </location>
</feature>
<feature type="transmembrane region" description="Helical" evidence="1">
    <location>
        <begin position="80"/>
        <end position="99"/>
    </location>
</feature>
<keyword evidence="1" id="KW-1133">Transmembrane helix</keyword>
<dbReference type="RefSeq" id="WP_185258393.1">
    <property type="nucleotide sequence ID" value="NZ_AP023368.1"/>
</dbReference>
<dbReference type="KEGG" id="acht:bsdcttw_10750"/>
<evidence type="ECO:0000313" key="2">
    <source>
        <dbReference type="EMBL" id="BCJ98034.1"/>
    </source>
</evidence>
<proteinExistence type="predicted"/>
<evidence type="ECO:0000256" key="1">
    <source>
        <dbReference type="SAM" id="Phobius"/>
    </source>
</evidence>
<name>A0A7I8DL38_9FIRM</name>
<protein>
    <submittedName>
        <fullName evidence="2">Uncharacterized protein</fullName>
    </submittedName>
</protein>
<dbReference type="AlphaFoldDB" id="A0A7I8DL38"/>
<feature type="transmembrane region" description="Helical" evidence="1">
    <location>
        <begin position="6"/>
        <end position="39"/>
    </location>
</feature>
<evidence type="ECO:0000313" key="3">
    <source>
        <dbReference type="Proteomes" id="UP000515703"/>
    </source>
</evidence>
<gene>
    <name evidence="2" type="ORF">bsdcttw_10750</name>
</gene>
<keyword evidence="3" id="KW-1185">Reference proteome</keyword>
<keyword evidence="1" id="KW-0812">Transmembrane</keyword>
<accession>A0A7I8DL38</accession>
<keyword evidence="1" id="KW-0472">Membrane</keyword>
<reference evidence="2 3" key="2">
    <citation type="submission" date="2020-08" db="EMBL/GenBank/DDBJ databases">
        <authorList>
            <person name="Ueki A."/>
            <person name="Tonouchi A."/>
        </authorList>
    </citation>
    <scope>NUCLEOTIDE SEQUENCE [LARGE SCALE GENOMIC DNA]</scope>
    <source>
        <strain evidence="2 3">CTTW</strain>
    </source>
</reference>
<dbReference type="Proteomes" id="UP000515703">
    <property type="component" value="Chromosome"/>
</dbReference>
<reference evidence="2 3" key="1">
    <citation type="submission" date="2020-08" db="EMBL/GenBank/DDBJ databases">
        <title>Draft genome sequencing of an Anaerocolumna strain isolated from anoxic soil subjected to BSD treatment.</title>
        <authorList>
            <person name="Uek A."/>
            <person name="Tonouchi A."/>
        </authorList>
    </citation>
    <scope>NUCLEOTIDE SEQUENCE [LARGE SCALE GENOMIC DNA]</scope>
    <source>
        <strain evidence="2 3">CTTW</strain>
    </source>
</reference>
<sequence>MRKSVYFIPTIIFSVFYGLVVIGGGISIISSVAAVWLILFLISGILLSKNIFWGSLLGVLPAIHMIYMGTQDTGQIINEIPIGIIVFVFYIICGGLIFFKSKKRCNI</sequence>
<organism evidence="2 3">
    <name type="scientific">Anaerocolumna chitinilytica</name>
    <dbReference type="NCBI Taxonomy" id="1727145"/>
    <lineage>
        <taxon>Bacteria</taxon>
        <taxon>Bacillati</taxon>
        <taxon>Bacillota</taxon>
        <taxon>Clostridia</taxon>
        <taxon>Lachnospirales</taxon>
        <taxon>Lachnospiraceae</taxon>
        <taxon>Anaerocolumna</taxon>
    </lineage>
</organism>